<sequence length="173" mass="19304">MMLGECVIEQPALSSRLECLSSQPAPATYRHTLPRILHVLPSLSSVAGWLAAVLGRGHSRQVLFLSSGHLEGRAFQDARSKTTVGGIVKRGGKISIQMPSPKVGMGRRREEEREFHTSSTDQSFGEHLLWTRARNGDTRQRFFCMDFGFKLFRSQTDTNPTAYQCGAHQTDLK</sequence>
<organism evidence="1 2">
    <name type="scientific">Elysia crispata</name>
    <name type="common">lettuce slug</name>
    <dbReference type="NCBI Taxonomy" id="231223"/>
    <lineage>
        <taxon>Eukaryota</taxon>
        <taxon>Metazoa</taxon>
        <taxon>Spiralia</taxon>
        <taxon>Lophotrochozoa</taxon>
        <taxon>Mollusca</taxon>
        <taxon>Gastropoda</taxon>
        <taxon>Heterobranchia</taxon>
        <taxon>Euthyneura</taxon>
        <taxon>Panpulmonata</taxon>
        <taxon>Sacoglossa</taxon>
        <taxon>Placobranchoidea</taxon>
        <taxon>Plakobranchidae</taxon>
        <taxon>Elysia</taxon>
    </lineage>
</organism>
<proteinExistence type="predicted"/>
<evidence type="ECO:0000313" key="1">
    <source>
        <dbReference type="EMBL" id="KAK3774283.1"/>
    </source>
</evidence>
<protein>
    <submittedName>
        <fullName evidence="1">Uncharacterized protein</fullName>
    </submittedName>
</protein>
<comment type="caution">
    <text evidence="1">The sequence shown here is derived from an EMBL/GenBank/DDBJ whole genome shotgun (WGS) entry which is preliminary data.</text>
</comment>
<dbReference type="AlphaFoldDB" id="A0AAE1DLY2"/>
<evidence type="ECO:0000313" key="2">
    <source>
        <dbReference type="Proteomes" id="UP001283361"/>
    </source>
</evidence>
<keyword evidence="2" id="KW-1185">Reference proteome</keyword>
<dbReference type="EMBL" id="JAWDGP010003441">
    <property type="protein sequence ID" value="KAK3774283.1"/>
    <property type="molecule type" value="Genomic_DNA"/>
</dbReference>
<reference evidence="1" key="1">
    <citation type="journal article" date="2023" name="G3 (Bethesda)">
        <title>A reference genome for the long-term kleptoplast-retaining sea slug Elysia crispata morphotype clarki.</title>
        <authorList>
            <person name="Eastman K.E."/>
            <person name="Pendleton A.L."/>
            <person name="Shaikh M.A."/>
            <person name="Suttiyut T."/>
            <person name="Ogas R."/>
            <person name="Tomko P."/>
            <person name="Gavelis G."/>
            <person name="Widhalm J.R."/>
            <person name="Wisecaver J.H."/>
        </authorList>
    </citation>
    <scope>NUCLEOTIDE SEQUENCE</scope>
    <source>
        <strain evidence="1">ECLA1</strain>
    </source>
</reference>
<dbReference type="Proteomes" id="UP001283361">
    <property type="component" value="Unassembled WGS sequence"/>
</dbReference>
<name>A0AAE1DLY2_9GAST</name>
<accession>A0AAE1DLY2</accession>
<gene>
    <name evidence="1" type="ORF">RRG08_021029</name>
</gene>